<name>A0A2P1CMB3_9HEMI</name>
<evidence type="ECO:0000256" key="16">
    <source>
        <dbReference type="ARBA" id="ARBA00049551"/>
    </source>
</evidence>
<feature type="transmembrane region" description="Helical" evidence="17">
    <location>
        <begin position="481"/>
        <end position="505"/>
    </location>
</feature>
<evidence type="ECO:0000256" key="6">
    <source>
        <dbReference type="ARBA" id="ARBA00022660"/>
    </source>
</evidence>
<dbReference type="EMBL" id="MF173823">
    <property type="protein sequence ID" value="AVJ52465.1"/>
    <property type="molecule type" value="Genomic_DNA"/>
</dbReference>
<feature type="domain" description="NADH dehydrogenase subunit 5 C-terminal" evidence="20">
    <location>
        <begin position="391"/>
        <end position="569"/>
    </location>
</feature>
<evidence type="ECO:0000259" key="18">
    <source>
        <dbReference type="Pfam" id="PF00361"/>
    </source>
</evidence>
<keyword evidence="7 17" id="KW-0812">Transmembrane</keyword>
<dbReference type="Pfam" id="PF06455">
    <property type="entry name" value="NADH5_C"/>
    <property type="match status" value="1"/>
</dbReference>
<dbReference type="GO" id="GO:0008137">
    <property type="term" value="F:NADH dehydrogenase (ubiquinone) activity"/>
    <property type="evidence" value="ECO:0007669"/>
    <property type="project" value="UniProtKB-EC"/>
</dbReference>
<evidence type="ECO:0000259" key="19">
    <source>
        <dbReference type="Pfam" id="PF00662"/>
    </source>
</evidence>
<feature type="transmembrane region" description="Helical" evidence="17">
    <location>
        <begin position="244"/>
        <end position="263"/>
    </location>
</feature>
<feature type="domain" description="NADH-Ubiquinone oxidoreductase (complex I) chain 5 N-terminal" evidence="19">
    <location>
        <begin position="42"/>
        <end position="90"/>
    </location>
</feature>
<feature type="transmembrane region" description="Helical" evidence="17">
    <location>
        <begin position="330"/>
        <end position="355"/>
    </location>
</feature>
<evidence type="ECO:0000256" key="9">
    <source>
        <dbReference type="ARBA" id="ARBA00022967"/>
    </source>
</evidence>
<feature type="domain" description="NADH:quinone oxidoreductase/Mrp antiporter transmembrane" evidence="18">
    <location>
        <begin position="107"/>
        <end position="384"/>
    </location>
</feature>
<evidence type="ECO:0000256" key="8">
    <source>
        <dbReference type="ARBA" id="ARBA00022792"/>
    </source>
</evidence>
<feature type="transmembrane region" description="Helical" evidence="17">
    <location>
        <begin position="270"/>
        <end position="292"/>
    </location>
</feature>
<keyword evidence="11 17" id="KW-1133">Transmembrane helix</keyword>
<evidence type="ECO:0000256" key="1">
    <source>
        <dbReference type="ARBA" id="ARBA00003257"/>
    </source>
</evidence>
<keyword evidence="9" id="KW-1278">Translocase</keyword>
<dbReference type="PRINTS" id="PR01434">
    <property type="entry name" value="NADHDHGNASE5"/>
</dbReference>
<keyword evidence="5 17" id="KW-0813">Transport</keyword>
<dbReference type="InterPro" id="IPR003945">
    <property type="entry name" value="NU5C-like"/>
</dbReference>
<feature type="transmembrane region" description="Helical" evidence="17">
    <location>
        <begin position="420"/>
        <end position="441"/>
    </location>
</feature>
<comment type="function">
    <text evidence="1">Core subunit of the mitochondrial membrane respiratory chain NADH dehydrogenase (Complex I) that is believed to belong to the minimal assembly required for catalysis. Complex I functions in the transfer of electrons from NADH to the respiratory chain. The immediate electron acceptor for the enzyme is believed to be ubiquinone.</text>
</comment>
<organism evidence="21">
    <name type="scientific">Solenosthedium bilunatum</name>
    <dbReference type="NCBI Taxonomy" id="2080405"/>
    <lineage>
        <taxon>Eukaryota</taxon>
        <taxon>Metazoa</taxon>
        <taxon>Ecdysozoa</taxon>
        <taxon>Arthropoda</taxon>
        <taxon>Hexapoda</taxon>
        <taxon>Insecta</taxon>
        <taxon>Pterygota</taxon>
        <taxon>Neoptera</taxon>
        <taxon>Paraneoptera</taxon>
        <taxon>Hemiptera</taxon>
        <taxon>Heteroptera</taxon>
        <taxon>Panheteroptera</taxon>
        <taxon>Pentatomomorpha</taxon>
        <taxon>Pentatomoidea</taxon>
        <taxon>Scutelleridae</taxon>
        <taxon>Elvisurinae</taxon>
        <taxon>Solenosthedium</taxon>
    </lineage>
</organism>
<evidence type="ECO:0000256" key="4">
    <source>
        <dbReference type="ARBA" id="ARBA00021096"/>
    </source>
</evidence>
<evidence type="ECO:0000256" key="17">
    <source>
        <dbReference type="RuleBase" id="RU003404"/>
    </source>
</evidence>
<dbReference type="PANTHER" id="PTHR42829">
    <property type="entry name" value="NADH-UBIQUINONE OXIDOREDUCTASE CHAIN 5"/>
    <property type="match status" value="1"/>
</dbReference>
<feature type="transmembrane region" description="Helical" evidence="17">
    <location>
        <begin position="57"/>
        <end position="76"/>
    </location>
</feature>
<dbReference type="GO" id="GO:0042773">
    <property type="term" value="P:ATP synthesis coupled electron transport"/>
    <property type="evidence" value="ECO:0007669"/>
    <property type="project" value="InterPro"/>
</dbReference>
<feature type="transmembrane region" description="Helical" evidence="17">
    <location>
        <begin position="375"/>
        <end position="400"/>
    </location>
</feature>
<evidence type="ECO:0000256" key="5">
    <source>
        <dbReference type="ARBA" id="ARBA00022448"/>
    </source>
</evidence>
<dbReference type="InterPro" id="IPR010934">
    <property type="entry name" value="NADH_DH_su5_C"/>
</dbReference>
<keyword evidence="13 17" id="KW-0830">Ubiquinone</keyword>
<feature type="transmembrane region" description="Helical" evidence="17">
    <location>
        <begin position="12"/>
        <end position="37"/>
    </location>
</feature>
<dbReference type="InterPro" id="IPR001516">
    <property type="entry name" value="Proton_antipo_N"/>
</dbReference>
<evidence type="ECO:0000256" key="12">
    <source>
        <dbReference type="ARBA" id="ARBA00023027"/>
    </source>
</evidence>
<feature type="transmembrane region" description="Helical" evidence="17">
    <location>
        <begin position="177"/>
        <end position="193"/>
    </location>
</feature>
<gene>
    <name evidence="21" type="primary">ND5</name>
</gene>
<comment type="function">
    <text evidence="17">Core subunit of the mitochondrial membrane respiratory chain NADH dehydrogenase (Complex I) which catalyzes electron transfer from NADH through the respiratory chain, using ubiquinone as an electron acceptor. Essential for the catalytic activity and assembly of complex I.</text>
</comment>
<dbReference type="Pfam" id="PF00361">
    <property type="entry name" value="Proton_antipo_M"/>
    <property type="match status" value="1"/>
</dbReference>
<comment type="subcellular location">
    <subcellularLocation>
        <location evidence="2">Mitochondrion inner membrane</location>
        <topology evidence="2">Multi-pass membrane protein</topology>
    </subcellularLocation>
</comment>
<reference evidence="21" key="1">
    <citation type="journal article" date="2018" name="Cladistics">
        <title>Phylogeny and the colourful history of jewel bugs (Insecta: Hemiptera: Scutelleridae).</title>
        <authorList>
            <person name="Wu Y."/>
            <person name="Redei D."/>
            <person name="Eger J."/>
            <person name="Wang Y."/>
            <person name="Wu H."/>
            <person name="Carapezza A."/>
            <person name="Kment P."/>
            <person name="Cai B."/>
            <person name="Sun X."/>
            <person name="Guo P."/>
            <person name="Luo J."/>
            <person name="Xie Q."/>
        </authorList>
    </citation>
    <scope>NUCLEOTIDE SEQUENCE</scope>
</reference>
<dbReference type="Pfam" id="PF00662">
    <property type="entry name" value="Proton_antipo_N"/>
    <property type="match status" value="1"/>
</dbReference>
<feature type="transmembrane region" description="Helical" evidence="17">
    <location>
        <begin position="447"/>
        <end position="469"/>
    </location>
</feature>
<evidence type="ECO:0000256" key="13">
    <source>
        <dbReference type="ARBA" id="ARBA00023075"/>
    </source>
</evidence>
<protein>
    <recommendedName>
        <fullName evidence="4 17">NADH-ubiquinone oxidoreductase chain 5</fullName>
        <ecNumber evidence="3 17">7.1.1.2</ecNumber>
    </recommendedName>
</protein>
<feature type="transmembrane region" description="Helical" evidence="17">
    <location>
        <begin position="111"/>
        <end position="131"/>
    </location>
</feature>
<keyword evidence="15 17" id="KW-0472">Membrane</keyword>
<evidence type="ECO:0000313" key="21">
    <source>
        <dbReference type="EMBL" id="AVJ52465.1"/>
    </source>
</evidence>
<dbReference type="PANTHER" id="PTHR42829:SF2">
    <property type="entry name" value="NADH-UBIQUINONE OXIDOREDUCTASE CHAIN 5"/>
    <property type="match status" value="1"/>
</dbReference>
<evidence type="ECO:0000256" key="2">
    <source>
        <dbReference type="ARBA" id="ARBA00004448"/>
    </source>
</evidence>
<keyword evidence="10" id="KW-0249">Electron transport</keyword>
<feature type="transmembrane region" description="Helical" evidence="17">
    <location>
        <begin position="298"/>
        <end position="318"/>
    </location>
</feature>
<keyword evidence="12 17" id="KW-0520">NAD</keyword>
<evidence type="ECO:0000256" key="14">
    <source>
        <dbReference type="ARBA" id="ARBA00023128"/>
    </source>
</evidence>
<evidence type="ECO:0000256" key="11">
    <source>
        <dbReference type="ARBA" id="ARBA00022989"/>
    </source>
</evidence>
<dbReference type="GO" id="GO:0003954">
    <property type="term" value="F:NADH dehydrogenase activity"/>
    <property type="evidence" value="ECO:0007669"/>
    <property type="project" value="TreeGrafter"/>
</dbReference>
<feature type="transmembrane region" description="Helical" evidence="17">
    <location>
        <begin position="88"/>
        <end position="105"/>
    </location>
</feature>
<evidence type="ECO:0000256" key="7">
    <source>
        <dbReference type="ARBA" id="ARBA00022692"/>
    </source>
</evidence>
<dbReference type="GO" id="GO:0015990">
    <property type="term" value="P:electron transport coupled proton transport"/>
    <property type="evidence" value="ECO:0007669"/>
    <property type="project" value="TreeGrafter"/>
</dbReference>
<feature type="transmembrane region" description="Helical" evidence="17">
    <location>
        <begin position="152"/>
        <end position="171"/>
    </location>
</feature>
<feature type="transmembrane region" description="Helical" evidence="17">
    <location>
        <begin position="525"/>
        <end position="545"/>
    </location>
</feature>
<feature type="transmembrane region" description="Helical" evidence="17">
    <location>
        <begin position="552"/>
        <end position="569"/>
    </location>
</feature>
<dbReference type="AlphaFoldDB" id="A0A2P1CMB3"/>
<evidence type="ECO:0000256" key="3">
    <source>
        <dbReference type="ARBA" id="ARBA00012944"/>
    </source>
</evidence>
<sequence>MNFLCKYKFWSFILLFLGLIMLLSGLNLLMFNMAVLLDWEILSLNSSSVVMTLLFDWMSLIFSGCVLLISSMVIYYSSSYMSGDLYSVRFLYVVLLFVLSMMFLILSPNLISILLGWDGLGLVSYCLVIYFQNYKSYNAGALTILTNRIGDVAILISIAWFMNLGSWNFIYYLGIDFDWYCWILFLMVLAAFTKSAQVPFSSWLPAAMAAPTPVSALVHSSTLVTAGVYLLIRFSNLVLSYDVSFFLLLSVLTMFMAGLGANFEYDLKKIIALSTLSQLGLMMSSLFMGYPILAYFHLLSHAFFKALLFLCAGLIIHCMSDSQDIRHMGYVINFLPFTCSCFCISNLSLCGLPFLSGFYSKDLVLEYMTTGYFNLFIYMIYFVSVGLTACYSFRLIYYCVSDNAGLFTFQSFFEDFNMNISMVLLTFMAVVCGSSMSWLFIPDPVLLSFPLECKLMPLFFILAGGWIGYESSLMSLKSSFYSFSVVAMINFMGSMWFMPSFSTYMLYPGSLYLSKSFSIFMDSGWGEYLVSMSFPSIANFSSSFLSKYQMNSIKMFLMSFIFVSLFLLFF</sequence>
<dbReference type="EC" id="7.1.1.2" evidence="3 17"/>
<dbReference type="InterPro" id="IPR001750">
    <property type="entry name" value="ND/Mrp_TM"/>
</dbReference>
<evidence type="ECO:0000259" key="20">
    <source>
        <dbReference type="Pfam" id="PF06455"/>
    </source>
</evidence>
<geneLocation type="mitochondrion" evidence="21"/>
<keyword evidence="8" id="KW-0999">Mitochondrion inner membrane</keyword>
<dbReference type="GO" id="GO:0005743">
    <property type="term" value="C:mitochondrial inner membrane"/>
    <property type="evidence" value="ECO:0007669"/>
    <property type="project" value="UniProtKB-SubCell"/>
</dbReference>
<keyword evidence="6" id="KW-0679">Respiratory chain</keyword>
<evidence type="ECO:0000256" key="15">
    <source>
        <dbReference type="ARBA" id="ARBA00023136"/>
    </source>
</evidence>
<feature type="transmembrane region" description="Helical" evidence="17">
    <location>
        <begin position="214"/>
        <end position="232"/>
    </location>
</feature>
<keyword evidence="14 17" id="KW-0496">Mitochondrion</keyword>
<proteinExistence type="inferred from homology"/>
<evidence type="ECO:0000256" key="10">
    <source>
        <dbReference type="ARBA" id="ARBA00022982"/>
    </source>
</evidence>
<comment type="catalytic activity">
    <reaction evidence="16 17">
        <text>a ubiquinone + NADH + 5 H(+)(in) = a ubiquinol + NAD(+) + 4 H(+)(out)</text>
        <dbReference type="Rhea" id="RHEA:29091"/>
        <dbReference type="Rhea" id="RHEA-COMP:9565"/>
        <dbReference type="Rhea" id="RHEA-COMP:9566"/>
        <dbReference type="ChEBI" id="CHEBI:15378"/>
        <dbReference type="ChEBI" id="CHEBI:16389"/>
        <dbReference type="ChEBI" id="CHEBI:17976"/>
        <dbReference type="ChEBI" id="CHEBI:57540"/>
        <dbReference type="ChEBI" id="CHEBI:57945"/>
        <dbReference type="EC" id="7.1.1.2"/>
    </reaction>
</comment>
<comment type="similarity">
    <text evidence="17">Belongs to the complex I subunit 5 family.</text>
</comment>
<accession>A0A2P1CMB3</accession>